<evidence type="ECO:0000313" key="3">
    <source>
        <dbReference type="Proteomes" id="UP000319555"/>
    </source>
</evidence>
<dbReference type="AlphaFoldDB" id="A0A521C4S1"/>
<accession>A0A521C4S1</accession>
<organism evidence="2 3">
    <name type="scientific">Ruegeria faecimaris</name>
    <dbReference type="NCBI Taxonomy" id="686389"/>
    <lineage>
        <taxon>Bacteria</taxon>
        <taxon>Pseudomonadati</taxon>
        <taxon>Pseudomonadota</taxon>
        <taxon>Alphaproteobacteria</taxon>
        <taxon>Rhodobacterales</taxon>
        <taxon>Roseobacteraceae</taxon>
        <taxon>Ruegeria</taxon>
    </lineage>
</organism>
<feature type="chain" id="PRO_5022201073" evidence="1">
    <location>
        <begin position="22"/>
        <end position="128"/>
    </location>
</feature>
<sequence length="128" mass="14173">MPSRPTLISALVICFAGAADAQNRQPLSTSLTECSVIFTELAELRARRNKDQTTTDAVLASAALFVVEARDQAAMEGIKNPYKHIQSAQVRLSETWHVRFGNLALLNENKDWIDYCRALGKDRGLTLP</sequence>
<dbReference type="EMBL" id="FXTE01000002">
    <property type="protein sequence ID" value="SMO54497.1"/>
    <property type="molecule type" value="Genomic_DNA"/>
</dbReference>
<evidence type="ECO:0000313" key="2">
    <source>
        <dbReference type="EMBL" id="SMO54497.1"/>
    </source>
</evidence>
<dbReference type="OrthoDB" id="7726157at2"/>
<feature type="signal peptide" evidence="1">
    <location>
        <begin position="1"/>
        <end position="21"/>
    </location>
</feature>
<proteinExistence type="predicted"/>
<dbReference type="Proteomes" id="UP000319555">
    <property type="component" value="Unassembled WGS sequence"/>
</dbReference>
<name>A0A521C4S1_9RHOB</name>
<evidence type="ECO:0000256" key="1">
    <source>
        <dbReference type="SAM" id="SignalP"/>
    </source>
</evidence>
<keyword evidence="3" id="KW-1185">Reference proteome</keyword>
<keyword evidence="1" id="KW-0732">Signal</keyword>
<dbReference type="RefSeq" id="WP_142635422.1">
    <property type="nucleotide sequence ID" value="NZ_FXTE01000002.1"/>
</dbReference>
<protein>
    <submittedName>
        <fullName evidence="2">Uncharacterized protein</fullName>
    </submittedName>
</protein>
<gene>
    <name evidence="2" type="ORF">SAMN06265380_102131</name>
</gene>
<reference evidence="2 3" key="1">
    <citation type="submission" date="2017-05" db="EMBL/GenBank/DDBJ databases">
        <authorList>
            <person name="Varghese N."/>
            <person name="Submissions S."/>
        </authorList>
    </citation>
    <scope>NUCLEOTIDE SEQUENCE [LARGE SCALE GENOMIC DNA]</scope>
    <source>
        <strain evidence="2 3">DSM 28009</strain>
    </source>
</reference>